<keyword evidence="4" id="KW-1185">Reference proteome</keyword>
<evidence type="ECO:0000313" key="3">
    <source>
        <dbReference type="EMBL" id="SDQ27761.1"/>
    </source>
</evidence>
<dbReference type="Proteomes" id="UP000199444">
    <property type="component" value="Unassembled WGS sequence"/>
</dbReference>
<sequence length="182" mass="20757">MHYINALPVYSILLSLVIFISIRFIILRKTDRKIVLYQEFIYSLWIIYMESLLYLTVFPSTDATRSDWVGINLIPFNTIENYLFLFFQGEISVASVNLLGNTVVFVPMGILLVLVNSKISFKKMFLIGIGTSLTIEVTQLVLSLLNVLSRSFDVDDLILNTTGVIIGFALMKIGLFFIRLKK</sequence>
<reference evidence="3 4" key="1">
    <citation type="submission" date="2016-10" db="EMBL/GenBank/DDBJ databases">
        <authorList>
            <person name="de Groot N.N."/>
        </authorList>
    </citation>
    <scope>NUCLEOTIDE SEQUENCE [LARGE SCALE GENOMIC DNA]</scope>
    <source>
        <strain evidence="3 4">CGMCC 1.10449</strain>
    </source>
</reference>
<dbReference type="PANTHER" id="PTHR36834">
    <property type="entry name" value="MEMBRANE PROTEIN-RELATED"/>
    <property type="match status" value="1"/>
</dbReference>
<dbReference type="PANTHER" id="PTHR36834:SF1">
    <property type="entry name" value="INTEGRAL MEMBRANE PROTEIN"/>
    <property type="match status" value="1"/>
</dbReference>
<dbReference type="AlphaFoldDB" id="A0A1H0ZKS8"/>
<evidence type="ECO:0000259" key="2">
    <source>
        <dbReference type="Pfam" id="PF04892"/>
    </source>
</evidence>
<proteinExistence type="predicted"/>
<evidence type="ECO:0000256" key="1">
    <source>
        <dbReference type="SAM" id="Phobius"/>
    </source>
</evidence>
<keyword evidence="1" id="KW-0812">Transmembrane</keyword>
<name>A0A1H0ZKS8_9BACI</name>
<dbReference type="InterPro" id="IPR006976">
    <property type="entry name" value="VanZ-like"/>
</dbReference>
<keyword evidence="1" id="KW-1133">Transmembrane helix</keyword>
<feature type="transmembrane region" description="Helical" evidence="1">
    <location>
        <begin position="157"/>
        <end position="178"/>
    </location>
</feature>
<protein>
    <submittedName>
        <fullName evidence="3">VanZ like family protein</fullName>
    </submittedName>
</protein>
<dbReference type="STRING" id="553311.SAMN05216231_1282"/>
<accession>A0A1H0ZKS8</accession>
<dbReference type="InterPro" id="IPR053150">
    <property type="entry name" value="Teicoplanin_resist-assoc"/>
</dbReference>
<gene>
    <name evidence="3" type="ORF">SAMN05216231_1282</name>
</gene>
<evidence type="ECO:0000313" key="4">
    <source>
        <dbReference type="Proteomes" id="UP000199444"/>
    </source>
</evidence>
<feature type="transmembrane region" description="Helical" evidence="1">
    <location>
        <begin position="39"/>
        <end position="58"/>
    </location>
</feature>
<feature type="transmembrane region" description="Helical" evidence="1">
    <location>
        <begin position="91"/>
        <end position="113"/>
    </location>
</feature>
<feature type="domain" description="VanZ-like" evidence="2">
    <location>
        <begin position="45"/>
        <end position="173"/>
    </location>
</feature>
<dbReference type="Pfam" id="PF04892">
    <property type="entry name" value="VanZ"/>
    <property type="match status" value="1"/>
</dbReference>
<organism evidence="3 4">
    <name type="scientific">Virgibacillus salinus</name>
    <dbReference type="NCBI Taxonomy" id="553311"/>
    <lineage>
        <taxon>Bacteria</taxon>
        <taxon>Bacillati</taxon>
        <taxon>Bacillota</taxon>
        <taxon>Bacilli</taxon>
        <taxon>Bacillales</taxon>
        <taxon>Bacillaceae</taxon>
        <taxon>Virgibacillus</taxon>
    </lineage>
</organism>
<keyword evidence="1" id="KW-0472">Membrane</keyword>
<dbReference type="EMBL" id="FNKD01000001">
    <property type="protein sequence ID" value="SDQ27761.1"/>
    <property type="molecule type" value="Genomic_DNA"/>
</dbReference>
<feature type="transmembrane region" description="Helical" evidence="1">
    <location>
        <begin position="125"/>
        <end position="145"/>
    </location>
</feature>
<feature type="transmembrane region" description="Helical" evidence="1">
    <location>
        <begin position="6"/>
        <end position="27"/>
    </location>
</feature>